<comment type="caution">
    <text evidence="1">The sequence shown here is derived from an EMBL/GenBank/DDBJ whole genome shotgun (WGS) entry which is preliminary data.</text>
</comment>
<proteinExistence type="predicted"/>
<dbReference type="AlphaFoldDB" id="A0A511XPU2"/>
<sequence length="119" mass="12772">MDVSEARRLKNLEVENAGLKRLLAENVMDVSTLKKLLAKTRDAQFAVGSRDLSDYGAGLFTAIGRPIHRHGTGDLAVCVTPSERRHGTGAIARVGRRTTPVRLSAPSRDDCNAVTASST</sequence>
<evidence type="ECO:0000313" key="2">
    <source>
        <dbReference type="Proteomes" id="UP000321746"/>
    </source>
</evidence>
<dbReference type="Proteomes" id="UP000321746">
    <property type="component" value="Unassembled WGS sequence"/>
</dbReference>
<accession>A0A511XPU2</accession>
<protein>
    <submittedName>
        <fullName evidence="1">Uncharacterized protein</fullName>
    </submittedName>
</protein>
<organism evidence="1 2">
    <name type="scientific">Acetobacter oeni</name>
    <dbReference type="NCBI Taxonomy" id="304077"/>
    <lineage>
        <taxon>Bacteria</taxon>
        <taxon>Pseudomonadati</taxon>
        <taxon>Pseudomonadota</taxon>
        <taxon>Alphaproteobacteria</taxon>
        <taxon>Acetobacterales</taxon>
        <taxon>Acetobacteraceae</taxon>
        <taxon>Acetobacter</taxon>
    </lineage>
</organism>
<name>A0A511XPU2_9PROT</name>
<evidence type="ECO:0000313" key="1">
    <source>
        <dbReference type="EMBL" id="GEN64965.1"/>
    </source>
</evidence>
<reference evidence="1 2" key="1">
    <citation type="submission" date="2019-07" db="EMBL/GenBank/DDBJ databases">
        <title>Whole genome shotgun sequence of Acetobacter oeni NBRC 105207.</title>
        <authorList>
            <person name="Hosoyama A."/>
            <person name="Uohara A."/>
            <person name="Ohji S."/>
            <person name="Ichikawa N."/>
        </authorList>
    </citation>
    <scope>NUCLEOTIDE SEQUENCE [LARGE SCALE GENOMIC DNA]</scope>
    <source>
        <strain evidence="1 2">NBRC 105207</strain>
    </source>
</reference>
<gene>
    <name evidence="1" type="ORF">AOE01nite_31890</name>
</gene>
<keyword evidence="2" id="KW-1185">Reference proteome</keyword>
<dbReference type="EMBL" id="BJYG01000063">
    <property type="protein sequence ID" value="GEN64965.1"/>
    <property type="molecule type" value="Genomic_DNA"/>
</dbReference>